<dbReference type="RefSeq" id="WP_210662025.1">
    <property type="nucleotide sequence ID" value="NZ_JAGKSP010000011.1"/>
</dbReference>
<accession>A0ABS5CI88</accession>
<protein>
    <submittedName>
        <fullName evidence="1">Uncharacterized protein</fullName>
    </submittedName>
</protein>
<dbReference type="InterPro" id="IPR043751">
    <property type="entry name" value="DUF5696"/>
</dbReference>
<dbReference type="Gene3D" id="3.20.20.80">
    <property type="entry name" value="Glycosidases"/>
    <property type="match status" value="1"/>
</dbReference>
<proteinExistence type="predicted"/>
<gene>
    <name evidence="1" type="ORF">I8J30_22710</name>
</gene>
<dbReference type="Proteomes" id="UP000673394">
    <property type="component" value="Unassembled WGS sequence"/>
</dbReference>
<keyword evidence="2" id="KW-1185">Reference proteome</keyword>
<comment type="caution">
    <text evidence="1">The sequence shown here is derived from an EMBL/GenBank/DDBJ whole genome shotgun (WGS) entry which is preliminary data.</text>
</comment>
<organism evidence="1 2">
    <name type="scientific">Paenibacillus lignilyticus</name>
    <dbReference type="NCBI Taxonomy" id="1172615"/>
    <lineage>
        <taxon>Bacteria</taxon>
        <taxon>Bacillati</taxon>
        <taxon>Bacillota</taxon>
        <taxon>Bacilli</taxon>
        <taxon>Bacillales</taxon>
        <taxon>Paenibacillaceae</taxon>
        <taxon>Paenibacillus</taxon>
    </lineage>
</organism>
<sequence>MRNYKWIKRLLSLGLIAACVAFFAHLYMGGSSKEQEDTASPEVLAAAFPDKPAAQSPLSSDYMQVAENEQLILKLKEDTLGIQVVNKRSGYVWASDIAKPDANELWLNFIHSAISIDYFNKADNNPIRTDLTSQTNKSVRVKPIDQGFQATIRFNDLKIGMDLVVKLEGSQVVVNVPQKSIIEGADSKLASLFLYPFLGATKGGDIDGYMFIPDGSGALIKYADNKGKYKTQYETKIYGANNGVEIARVADNLKDGAKEPYTAQFPVFGMVHGEGQHAMLGIVENGRYNAKILGYANGVNTPYNWATAQFLIRESYLQPTSRTMGGIVVYEKNRNPEDMRLRYSFLEGEDAGYIGMANDYRNYLIKQGAFPAEPQPAAENDIPIHLDVLGAETEKGLFVNGIIPMTTAAQLESMVDELHTEGVKRPSVVYKGWNKGGVSGTNPAPVSFESALGSAADFAGLNDRIAELGGKLYYYADFTTAYKESKHFSARAGAARKLDKSLLTLPTYQEVYPSMYYMSADYAQQVVRDNLGKYSKKGIGSVAVDITPFELFSERVDSTVSSRSQTAAAYDKLMGMLKPAMTSMAMYQPNDYMLRYADELLNIPMHSSQYTYTSEEVPFEQIVLKGYRNYFAEPINFFANPRKEVLKMIETGSYPSYYLTSEPSFRLMHTNSSDVYASSFADWKENIVSTYKMVNDALKPVQYATMKKREWLTDGVVQVTYSNGKALIVNYNGQSYDSKNGSVPALGFKVMEVNP</sequence>
<reference evidence="1 2" key="1">
    <citation type="submission" date="2021-04" db="EMBL/GenBank/DDBJ databases">
        <title>Paenibacillus sp. DLE-14 whole genome sequence.</title>
        <authorList>
            <person name="Ham Y.J."/>
        </authorList>
    </citation>
    <scope>NUCLEOTIDE SEQUENCE [LARGE SCALE GENOMIC DNA]</scope>
    <source>
        <strain evidence="1 2">DLE-14</strain>
    </source>
</reference>
<evidence type="ECO:0000313" key="1">
    <source>
        <dbReference type="EMBL" id="MBP3965529.1"/>
    </source>
</evidence>
<evidence type="ECO:0000313" key="2">
    <source>
        <dbReference type="Proteomes" id="UP000673394"/>
    </source>
</evidence>
<dbReference type="EMBL" id="JAGKSP010000011">
    <property type="protein sequence ID" value="MBP3965529.1"/>
    <property type="molecule type" value="Genomic_DNA"/>
</dbReference>
<name>A0ABS5CI88_9BACL</name>
<dbReference type="Pfam" id="PF18952">
    <property type="entry name" value="DUF5696"/>
    <property type="match status" value="1"/>
</dbReference>